<dbReference type="InterPro" id="IPR007792">
    <property type="entry name" value="T4SS_VirB3/TrbD/AvhB"/>
</dbReference>
<sequence>MEPYDLYKGATRAPESLGIPRNACLYIFTISAAIAMMFFKVLFLISIPIYWFCLQLYREDKDNYSIVGLWIKTTWLHKFLCGADAEYLCDDYTEKENWK</sequence>
<evidence type="ECO:0000313" key="6">
    <source>
        <dbReference type="EMBL" id="ASS84900.1"/>
    </source>
</evidence>
<keyword evidence="3 5" id="KW-1133">Transmembrane helix</keyword>
<reference evidence="6" key="1">
    <citation type="submission" date="2019-05" db="EMBL/GenBank/DDBJ databases">
        <title>Complete sequence of plasmid p447-IMP harbouring the metallo-beta-lactamase gene blaIMP-8.</title>
        <authorList>
            <person name="Zhan Z."/>
            <person name="Feng J."/>
            <person name="Jiang X."/>
            <person name="Liang Q."/>
            <person name="Liang L."/>
            <person name="Yuan M."/>
            <person name="Fang H."/>
            <person name="Li P."/>
            <person name="Zhou D."/>
        </authorList>
    </citation>
    <scope>NUCLEOTIDE SEQUENCE</scope>
    <source>
        <strain evidence="6">447</strain>
        <plasmid evidence="6">p447-IMP</plasmid>
    </source>
</reference>
<organism evidence="6">
    <name type="scientific">Klebsiella pneumoniae</name>
    <dbReference type="NCBI Taxonomy" id="573"/>
    <lineage>
        <taxon>Bacteria</taxon>
        <taxon>Pseudomonadati</taxon>
        <taxon>Pseudomonadota</taxon>
        <taxon>Gammaproteobacteria</taxon>
        <taxon>Enterobacterales</taxon>
        <taxon>Enterobacteriaceae</taxon>
        <taxon>Klebsiella/Raoultella group</taxon>
        <taxon>Klebsiella</taxon>
        <taxon>Klebsiella pneumoniae complex</taxon>
    </lineage>
</organism>
<feature type="transmembrane region" description="Helical" evidence="5">
    <location>
        <begin position="25"/>
        <end position="53"/>
    </location>
</feature>
<evidence type="ECO:0000256" key="4">
    <source>
        <dbReference type="ARBA" id="ARBA00023136"/>
    </source>
</evidence>
<gene>
    <name evidence="6" type="primary">tivB3</name>
</gene>
<comment type="subcellular location">
    <subcellularLocation>
        <location evidence="1">Membrane</location>
    </subcellularLocation>
</comment>
<evidence type="ECO:0000256" key="2">
    <source>
        <dbReference type="ARBA" id="ARBA00022692"/>
    </source>
</evidence>
<geneLocation type="plasmid" evidence="6">
    <name>p447-IMP</name>
</geneLocation>
<protein>
    <submittedName>
        <fullName evidence="6">P-type type IV secretion, inner-membrane component of translocation channel TivB3</fullName>
    </submittedName>
</protein>
<proteinExistence type="predicted"/>
<accession>A0A223DQD1</accession>
<dbReference type="Pfam" id="PF05101">
    <property type="entry name" value="VirB3"/>
    <property type="match status" value="1"/>
</dbReference>
<evidence type="ECO:0000256" key="3">
    <source>
        <dbReference type="ARBA" id="ARBA00022989"/>
    </source>
</evidence>
<keyword evidence="6" id="KW-0614">Plasmid</keyword>
<dbReference type="EMBL" id="KY978631">
    <property type="protein sequence ID" value="ASS84900.1"/>
    <property type="molecule type" value="Genomic_DNA"/>
</dbReference>
<dbReference type="AlphaFoldDB" id="A0A223DQD1"/>
<evidence type="ECO:0000256" key="1">
    <source>
        <dbReference type="ARBA" id="ARBA00004370"/>
    </source>
</evidence>
<dbReference type="RefSeq" id="WP_172690086.1">
    <property type="nucleotide sequence ID" value="NZ_KY978631.1"/>
</dbReference>
<dbReference type="GO" id="GO:0016020">
    <property type="term" value="C:membrane"/>
    <property type="evidence" value="ECO:0007669"/>
    <property type="project" value="UniProtKB-SubCell"/>
</dbReference>
<name>A0A223DQD1_KLEPN</name>
<evidence type="ECO:0000256" key="5">
    <source>
        <dbReference type="SAM" id="Phobius"/>
    </source>
</evidence>
<keyword evidence="2 5" id="KW-0812">Transmembrane</keyword>
<keyword evidence="4 5" id="KW-0472">Membrane</keyword>